<dbReference type="InterPro" id="IPR013578">
    <property type="entry name" value="Peptidase_M16C_assoc"/>
</dbReference>
<dbReference type="GO" id="GO:0046872">
    <property type="term" value="F:metal ion binding"/>
    <property type="evidence" value="ECO:0007669"/>
    <property type="project" value="InterPro"/>
</dbReference>
<sequence length="976" mass="106328">MDPKTTHADELAPGEVHAGFEVVSAEEVPEVDGWAYVLTHRATGARLLWLANADENRAFSIAFKTPPADDTGVFHILEHSVLDGSAKYPVKEPFVNLLKSSMQTFLNAMTFPDKTMYPVASTNVADLENLMDVYLDAVLDPNIYRRPRIFEQEGWHYELESPDAPLTINGVVFNEMKGALSDPEDVLFMELKRQLFPDTCYRHESGGNPEAIPDLCYEEFVDAHRRHYRLDNSHTVLYGDIDIDRELAFLDERFSAAEVRGEEGPNELAMQGPVSPAPLEVPLATAPDNRCVGLGYVIGTWADRERVLAADILLDTLMGSNEAPLMRRIIDADLGDDACAFVVDGMAQPMVVFELKGAKPGVAERLRALVEGACAELADAGVPCDRLQASLAQAEFNLREGDFGYPDGVALAVCAMGSWLYDEDDPLSYVRYEDACRDLGDSMGLGIFDRLLREAVVENPHSALVCVEPQEGTGTAREAEHLARIKEAMDTAWLEDVMEEARALKEEQQRPDDPADVAKLPHLTLADIAEAPAPVTSREVEAPYPCHVYDLDTHRIDYTYAYFDLERLAWPELPYAQVLACLLGKLDTRRHTAAELDCLLESTLGDFSTFIETYGDADDPLGVARPRFVVGAASLSEKVDGLASLPMEVCLETLFKDTERIRAILTQRRVAMEQGFIGSGHSAALARCRSYYSRGALVADAVSGIGFYRFLVSLLDSFDRRAASLCEVLRNLQGRIFKGDGLETSFAGAPGDVERYWEAAGDLGLMNDGHATKTQLEVPEPEPAREAFTIPANVCFVGRAAAGLTLPRDPVAYNGSWLVASRALSYGYLWNEVRVLGGAYGAGFSGTPASVMGFYSYRDPAVDPTLAAYAGAGAWLSGWDPAASDLEGFVISTVAGLDAPVKPRAAMRREDKLRISGRGPAWRAQVRQEVLDSSVDTVRALGAAVAQVGETGGVCVIGGADIIAASTAELEVSRLV</sequence>
<dbReference type="Pfam" id="PF05193">
    <property type="entry name" value="Peptidase_M16_C"/>
    <property type="match status" value="1"/>
</dbReference>
<dbReference type="SMART" id="SM01264">
    <property type="entry name" value="M16C_associated"/>
    <property type="match status" value="1"/>
</dbReference>
<evidence type="ECO:0000259" key="1">
    <source>
        <dbReference type="SMART" id="SM01264"/>
    </source>
</evidence>
<dbReference type="AlphaFoldDB" id="A0AAV5B179"/>
<dbReference type="PANTHER" id="PTHR43016">
    <property type="entry name" value="PRESEQUENCE PROTEASE"/>
    <property type="match status" value="1"/>
</dbReference>
<dbReference type="GO" id="GO:0004222">
    <property type="term" value="F:metalloendopeptidase activity"/>
    <property type="evidence" value="ECO:0007669"/>
    <property type="project" value="TreeGrafter"/>
</dbReference>
<accession>A0AAV5B179</accession>
<dbReference type="EMBL" id="BQKC01000001">
    <property type="protein sequence ID" value="GJM54628.1"/>
    <property type="molecule type" value="Genomic_DNA"/>
</dbReference>
<proteinExistence type="predicted"/>
<dbReference type="SUPFAM" id="SSF63411">
    <property type="entry name" value="LuxS/MPP-like metallohydrolase"/>
    <property type="match status" value="4"/>
</dbReference>
<dbReference type="InterPro" id="IPR055130">
    <property type="entry name" value="PreP_C"/>
</dbReference>
<dbReference type="GO" id="GO:0016485">
    <property type="term" value="P:protein processing"/>
    <property type="evidence" value="ECO:0007669"/>
    <property type="project" value="TreeGrafter"/>
</dbReference>
<dbReference type="Pfam" id="PF00675">
    <property type="entry name" value="Peptidase_M16"/>
    <property type="match status" value="1"/>
</dbReference>
<dbReference type="Pfam" id="PF22516">
    <property type="entry name" value="PreP_C"/>
    <property type="match status" value="1"/>
</dbReference>
<protein>
    <submittedName>
        <fullName evidence="2">Peptidase</fullName>
    </submittedName>
</protein>
<comment type="caution">
    <text evidence="2">The sequence shown here is derived from an EMBL/GenBank/DDBJ whole genome shotgun (WGS) entry which is preliminary data.</text>
</comment>
<feature type="domain" description="Peptidase M16C associated" evidence="1">
    <location>
        <begin position="467"/>
        <end position="714"/>
    </location>
</feature>
<dbReference type="InterPro" id="IPR011249">
    <property type="entry name" value="Metalloenz_LuxS/M16"/>
</dbReference>
<dbReference type="Pfam" id="PF08367">
    <property type="entry name" value="M16C_assoc"/>
    <property type="match status" value="1"/>
</dbReference>
<name>A0AAV5B179_9ACTN</name>
<dbReference type="InterPro" id="IPR011765">
    <property type="entry name" value="Pept_M16_N"/>
</dbReference>
<evidence type="ECO:0000313" key="2">
    <source>
        <dbReference type="EMBL" id="GJM54628.1"/>
    </source>
</evidence>
<organism evidence="2 3">
    <name type="scientific">Granulimonas faecalis</name>
    <dbReference type="NCBI Taxonomy" id="2894155"/>
    <lineage>
        <taxon>Bacteria</taxon>
        <taxon>Bacillati</taxon>
        <taxon>Actinomycetota</taxon>
        <taxon>Coriobacteriia</taxon>
        <taxon>Coriobacteriales</taxon>
        <taxon>Kribbibacteriaceae</taxon>
        <taxon>Granulimonas</taxon>
    </lineage>
</organism>
<dbReference type="Proteomes" id="UP001055025">
    <property type="component" value="Unassembled WGS sequence"/>
</dbReference>
<reference evidence="2" key="1">
    <citation type="journal article" date="2022" name="Int. J. Syst. Evol. Microbiol.">
        <title>Granulimonas faecalis gen. nov., sp. nov., and Leptogranulimonas caecicola gen. nov., sp. nov., novel lactate-producing Atopobiaceae bacteria isolated from mouse intestines, and an emended description of the family Atopobiaceae.</title>
        <authorList>
            <person name="Morinaga K."/>
            <person name="Kusada H."/>
            <person name="Sakamoto S."/>
            <person name="Murakami T."/>
            <person name="Toyoda A."/>
            <person name="Mori H."/>
            <person name="Meng X.Y."/>
            <person name="Takashino M."/>
            <person name="Murotomi K."/>
            <person name="Tamaki H."/>
        </authorList>
    </citation>
    <scope>NUCLEOTIDE SEQUENCE</scope>
    <source>
        <strain evidence="2">OPF53</strain>
    </source>
</reference>
<dbReference type="PANTHER" id="PTHR43016:SF13">
    <property type="entry name" value="PRESEQUENCE PROTEASE, MITOCHONDRIAL"/>
    <property type="match status" value="1"/>
</dbReference>
<dbReference type="Gene3D" id="3.30.830.10">
    <property type="entry name" value="Metalloenzyme, LuxS/M16 peptidase-like"/>
    <property type="match status" value="4"/>
</dbReference>
<dbReference type="RefSeq" id="WP_265590506.1">
    <property type="nucleotide sequence ID" value="NZ_BQKC01000001.1"/>
</dbReference>
<dbReference type="InterPro" id="IPR007863">
    <property type="entry name" value="Peptidase_M16_C"/>
</dbReference>
<gene>
    <name evidence="2" type="ORF">ATOP_02830</name>
</gene>
<evidence type="ECO:0000313" key="3">
    <source>
        <dbReference type="Proteomes" id="UP001055025"/>
    </source>
</evidence>
<keyword evidence="3" id="KW-1185">Reference proteome</keyword>